<dbReference type="RefSeq" id="WP_198030647.1">
    <property type="nucleotide sequence ID" value="NZ_ARXU01000005.1"/>
</dbReference>
<protein>
    <recommendedName>
        <fullName evidence="3">ApbE family protein</fullName>
    </recommendedName>
</protein>
<dbReference type="Pfam" id="PF04400">
    <property type="entry name" value="NqrM"/>
    <property type="match status" value="1"/>
</dbReference>
<dbReference type="EMBL" id="ARXU01000005">
    <property type="protein sequence ID" value="KGD61327.1"/>
    <property type="molecule type" value="Genomic_DNA"/>
</dbReference>
<dbReference type="PANTHER" id="PTHR40691">
    <property type="entry name" value="(NA+)-NQR MATURATION NQRM"/>
    <property type="match status" value="1"/>
</dbReference>
<keyword evidence="2" id="KW-1185">Reference proteome</keyword>
<proteinExistence type="predicted"/>
<dbReference type="InterPro" id="IPR007495">
    <property type="entry name" value="NqrM"/>
</dbReference>
<sequence>MLMTIMAAVIFIGLLFSAMAVGVILSNKPIKGSCGGLATLGMKEGCEICGGDRGKCEENTQKVDGEKAAALGKDVMKM</sequence>
<evidence type="ECO:0000313" key="1">
    <source>
        <dbReference type="EMBL" id="KGD61327.1"/>
    </source>
</evidence>
<evidence type="ECO:0000313" key="2">
    <source>
        <dbReference type="Proteomes" id="UP000029443"/>
    </source>
</evidence>
<evidence type="ECO:0008006" key="3">
    <source>
        <dbReference type="Google" id="ProtNLM"/>
    </source>
</evidence>
<dbReference type="Proteomes" id="UP000029443">
    <property type="component" value="Unassembled WGS sequence"/>
</dbReference>
<dbReference type="PANTHER" id="PTHR40691:SF3">
    <property type="entry name" value="(NA+)-NQR MATURATION NQRM"/>
    <property type="match status" value="1"/>
</dbReference>
<gene>
    <name evidence="1" type="ORF">T9A_01776</name>
</gene>
<reference evidence="1 2" key="1">
    <citation type="submission" date="2012-09" db="EMBL/GenBank/DDBJ databases">
        <title>Genome Sequence of alkane-degrading Bacterium Alcanivorax jadensis T9.</title>
        <authorList>
            <person name="Lai Q."/>
            <person name="Shao Z."/>
        </authorList>
    </citation>
    <scope>NUCLEOTIDE SEQUENCE [LARGE SCALE GENOMIC DNA]</scope>
    <source>
        <strain evidence="1 2">T9</strain>
    </source>
</reference>
<organism evidence="1 2">
    <name type="scientific">Alcanivorax jadensis T9</name>
    <dbReference type="NCBI Taxonomy" id="1177181"/>
    <lineage>
        <taxon>Bacteria</taxon>
        <taxon>Pseudomonadati</taxon>
        <taxon>Pseudomonadota</taxon>
        <taxon>Gammaproteobacteria</taxon>
        <taxon>Oceanospirillales</taxon>
        <taxon>Alcanivoracaceae</taxon>
        <taxon>Alcanivorax</taxon>
    </lineage>
</organism>
<name>A0ABR4WDN3_9GAMM</name>
<comment type="caution">
    <text evidence="1">The sequence shown here is derived from an EMBL/GenBank/DDBJ whole genome shotgun (WGS) entry which is preliminary data.</text>
</comment>
<accession>A0ABR4WDN3</accession>